<evidence type="ECO:0000256" key="17">
    <source>
        <dbReference type="SAM" id="Phobius"/>
    </source>
</evidence>
<keyword evidence="10" id="KW-0238">DNA-binding</keyword>
<comment type="subunit">
    <text evidence="14">Homohexamer. Forms a ring that surrounds DNA.</text>
</comment>
<proteinExistence type="inferred from homology"/>
<evidence type="ECO:0000256" key="9">
    <source>
        <dbReference type="ARBA" id="ARBA00022989"/>
    </source>
</evidence>
<evidence type="ECO:0000256" key="11">
    <source>
        <dbReference type="ARBA" id="ARBA00023136"/>
    </source>
</evidence>
<dbReference type="Gene3D" id="3.30.980.40">
    <property type="match status" value="1"/>
</dbReference>
<feature type="transmembrane region" description="Helical" evidence="17">
    <location>
        <begin position="125"/>
        <end position="143"/>
    </location>
</feature>
<evidence type="ECO:0000256" key="14">
    <source>
        <dbReference type="ARBA" id="ARBA00025923"/>
    </source>
</evidence>
<dbReference type="PROSITE" id="PS50901">
    <property type="entry name" value="FTSK"/>
    <property type="match status" value="1"/>
</dbReference>
<dbReference type="HOGENOM" id="CLU_001981_9_6_9"/>
<dbReference type="CDD" id="cd01127">
    <property type="entry name" value="TrwB_TraG_TraD_VirD4"/>
    <property type="match status" value="1"/>
</dbReference>
<dbReference type="InterPro" id="IPR036388">
    <property type="entry name" value="WH-like_DNA-bd_sf"/>
</dbReference>
<evidence type="ECO:0000256" key="16">
    <source>
        <dbReference type="SAM" id="MobiDB-lite"/>
    </source>
</evidence>
<dbReference type="Pfam" id="PF01580">
    <property type="entry name" value="FtsK_SpoIIIE"/>
    <property type="match status" value="1"/>
</dbReference>
<dbReference type="InterPro" id="IPR050206">
    <property type="entry name" value="FtsK/SpoIIIE/SftA"/>
</dbReference>
<dbReference type="SMART" id="SM00382">
    <property type="entry name" value="AAA"/>
    <property type="match status" value="1"/>
</dbReference>
<dbReference type="Pfam" id="PF09397">
    <property type="entry name" value="FtsK_gamma"/>
    <property type="match status" value="1"/>
</dbReference>
<evidence type="ECO:0000256" key="6">
    <source>
        <dbReference type="ARBA" id="ARBA00022741"/>
    </source>
</evidence>
<evidence type="ECO:0000256" key="5">
    <source>
        <dbReference type="ARBA" id="ARBA00022692"/>
    </source>
</evidence>
<keyword evidence="9 17" id="KW-1133">Transmembrane helix</keyword>
<feature type="transmembrane region" description="Helical" evidence="17">
    <location>
        <begin position="150"/>
        <end position="168"/>
    </location>
</feature>
<evidence type="ECO:0000256" key="15">
    <source>
        <dbReference type="PROSITE-ProRule" id="PRU00289"/>
    </source>
</evidence>
<dbReference type="PANTHER" id="PTHR22683">
    <property type="entry name" value="SPORULATION PROTEIN RELATED"/>
    <property type="match status" value="1"/>
</dbReference>
<evidence type="ECO:0000256" key="13">
    <source>
        <dbReference type="ARBA" id="ARBA00024986"/>
    </source>
</evidence>
<dbReference type="InterPro" id="IPR025199">
    <property type="entry name" value="FtsK_4TM"/>
</dbReference>
<dbReference type="GO" id="GO:0005886">
    <property type="term" value="C:plasma membrane"/>
    <property type="evidence" value="ECO:0007669"/>
    <property type="project" value="UniProtKB-SubCell"/>
</dbReference>
<keyword evidence="6 15" id="KW-0547">Nucleotide-binding</keyword>
<evidence type="ECO:0000259" key="18">
    <source>
        <dbReference type="PROSITE" id="PS50901"/>
    </source>
</evidence>
<evidence type="ECO:0000256" key="10">
    <source>
        <dbReference type="ARBA" id="ARBA00023125"/>
    </source>
</evidence>
<dbReference type="InterPro" id="IPR003593">
    <property type="entry name" value="AAA+_ATPase"/>
</dbReference>
<keyword evidence="8 15" id="KW-0067">ATP-binding</keyword>
<feature type="transmembrane region" description="Helical" evidence="17">
    <location>
        <begin position="66"/>
        <end position="82"/>
    </location>
</feature>
<keyword evidence="7" id="KW-0159">Chromosome partition</keyword>
<sequence length="726" mass="78730">MARKRKKNNRKKKSVRPGLNSAFNREVGGFALILLTALTAVALLFPDGGSVMEGLRHLATSLAGEGRYLFPLFLGWAGYLLLKKNALAEQVLRLGGGAGLLLTALVLIDLWFSPLSSSLGEALSRGWWGVGGGVLGALGSYILRWAFGLPGTYLILGSFSLLGLALVTSTRPTEFFRRGGQALKNFGGKLKQRLEDFLYVEERERKEEEVKRTVPSPEEKEVLPVLITAEPEAPETPLRATGGENRKEPRAVVKSPPSDYQPPPLELLSLPPRPRTDASKEISANARLLEDTLASFGIKVKVTQVSCGPAVTRYEVQPAPGIKVSRIVSLADDIALALATSGVRIEAPIPGKAAIGIEVPNREVALVSLREILESKEFQNSPSPLTIALGKGIAGQVVVADLIACPHLLIAGATGAGKSVCLNSLIVSLLYKSGPDILKFVLIDPKMVELMVFNDIPHLVCPVVTEAKKAAATLKWLVREMERRYELLASAGMRDIARYNQLKKEEPLPYIVVVIDELADLMMVAPVDVEDAICRLAQMARAAGIHLVVATQRPSVDVITGLIKANIPSRISFAVSSQADSRTILDMAGAEKLLGKGDMLFSPVGSSKPIRVQGAYVSDKEVEAVVKYLKEKIQGEKPEPLPLEELEEEAKVEDDELLPQAVEVVVRAGQASASLLQRRLRIGYARAARLIDLMERKGIVGPFEGSKPRPVLITLEQYYSLFGRQK</sequence>
<dbReference type="GO" id="GO:0005524">
    <property type="term" value="F:ATP binding"/>
    <property type="evidence" value="ECO:0007669"/>
    <property type="project" value="UniProtKB-UniRule"/>
</dbReference>
<keyword evidence="4 19" id="KW-0132">Cell division</keyword>
<dbReference type="PANTHER" id="PTHR22683:SF41">
    <property type="entry name" value="DNA TRANSLOCASE FTSK"/>
    <property type="match status" value="1"/>
</dbReference>
<name>C9R9P4_AMMDK</name>
<keyword evidence="11 17" id="KW-0472">Membrane</keyword>
<evidence type="ECO:0000313" key="19">
    <source>
        <dbReference type="EMBL" id="ACX53023.1"/>
    </source>
</evidence>
<gene>
    <name evidence="19" type="ordered locus">Adeg_1944</name>
</gene>
<dbReference type="GO" id="GO:0007059">
    <property type="term" value="P:chromosome segregation"/>
    <property type="evidence" value="ECO:0007669"/>
    <property type="project" value="UniProtKB-KW"/>
</dbReference>
<dbReference type="InterPro" id="IPR036390">
    <property type="entry name" value="WH_DNA-bd_sf"/>
</dbReference>
<dbReference type="SUPFAM" id="SSF52540">
    <property type="entry name" value="P-loop containing nucleoside triphosphate hydrolases"/>
    <property type="match status" value="1"/>
</dbReference>
<dbReference type="Pfam" id="PF17854">
    <property type="entry name" value="FtsK_alpha"/>
    <property type="match status" value="1"/>
</dbReference>
<dbReference type="STRING" id="429009.Adeg_1944"/>
<dbReference type="EMBL" id="CP001785">
    <property type="protein sequence ID" value="ACX53023.1"/>
    <property type="molecule type" value="Genomic_DNA"/>
</dbReference>
<comment type="function">
    <text evidence="13">Essential cell division protein that coordinates cell division and chromosome segregation. The N-terminus is involved in assembly of the cell-division machinery. The C-terminus functions as a DNA motor that moves dsDNA in an ATP-dependent manner towards the dif recombination site, which is located within the replication terminus region. Required for activation of the Xer recombinase, allowing activation of chromosome unlinking by recombination.</text>
</comment>
<dbReference type="KEGG" id="adg:Adeg_1944"/>
<dbReference type="InterPro" id="IPR018541">
    <property type="entry name" value="Ftsk_gamma"/>
</dbReference>
<evidence type="ECO:0000256" key="8">
    <source>
        <dbReference type="ARBA" id="ARBA00022840"/>
    </source>
</evidence>
<comment type="similarity">
    <text evidence="2">Belongs to the FtsK/SpoIIIE/SftA family.</text>
</comment>
<evidence type="ECO:0000256" key="2">
    <source>
        <dbReference type="ARBA" id="ARBA00006474"/>
    </source>
</evidence>
<dbReference type="Gene3D" id="3.40.50.300">
    <property type="entry name" value="P-loop containing nucleotide triphosphate hydrolases"/>
    <property type="match status" value="1"/>
</dbReference>
<reference evidence="19 20" key="1">
    <citation type="submission" date="2009-10" db="EMBL/GenBank/DDBJ databases">
        <title>Complete sequence of chromosome of Ammonifex degensii KC4.</title>
        <authorList>
            <consortium name="US DOE Joint Genome Institute"/>
            <person name="Kerfeld C."/>
            <person name="Goodner B."/>
            <person name="Huber H."/>
            <person name="Stetter K."/>
            <person name="Lucas S."/>
            <person name="Copeland A."/>
            <person name="Lapidus A."/>
            <person name="Glavina del Rio T."/>
            <person name="Dalin E."/>
            <person name="Tice H."/>
            <person name="Bruce D."/>
            <person name="Goodwin L."/>
            <person name="Pitluck S."/>
            <person name="Saunders E."/>
            <person name="Brettin T."/>
            <person name="Detter J.C."/>
            <person name="Han C."/>
            <person name="Larimer F."/>
            <person name="Land M."/>
            <person name="Hauser L."/>
            <person name="Kyrpides N."/>
            <person name="Ovchinnikova G."/>
            <person name="Richardson P."/>
        </authorList>
    </citation>
    <scope>NUCLEOTIDE SEQUENCE [LARGE SCALE GENOMIC DNA]</scope>
    <source>
        <strain evidence="20">DSM 10501 / KC4</strain>
    </source>
</reference>
<dbReference type="AlphaFoldDB" id="C9R9P4"/>
<keyword evidence="3" id="KW-1003">Cell membrane</keyword>
<dbReference type="Gene3D" id="1.10.10.10">
    <property type="entry name" value="Winged helix-like DNA-binding domain superfamily/Winged helix DNA-binding domain"/>
    <property type="match status" value="1"/>
</dbReference>
<comment type="subcellular location">
    <subcellularLocation>
        <location evidence="1">Cell membrane</location>
        <topology evidence="1">Multi-pass membrane protein</topology>
    </subcellularLocation>
</comment>
<feature type="region of interest" description="Disordered" evidence="16">
    <location>
        <begin position="233"/>
        <end position="279"/>
    </location>
</feature>
<feature type="transmembrane region" description="Helical" evidence="17">
    <location>
        <begin position="94"/>
        <end position="113"/>
    </location>
</feature>
<evidence type="ECO:0000256" key="4">
    <source>
        <dbReference type="ARBA" id="ARBA00022618"/>
    </source>
</evidence>
<dbReference type="InterPro" id="IPR027417">
    <property type="entry name" value="P-loop_NTPase"/>
</dbReference>
<keyword evidence="5 17" id="KW-0812">Transmembrane</keyword>
<keyword evidence="20" id="KW-1185">Reference proteome</keyword>
<evidence type="ECO:0000256" key="12">
    <source>
        <dbReference type="ARBA" id="ARBA00023306"/>
    </source>
</evidence>
<protein>
    <submittedName>
        <fullName evidence="19">Cell division FtsK/SpoIIIE</fullName>
    </submittedName>
</protein>
<evidence type="ECO:0000313" key="20">
    <source>
        <dbReference type="Proteomes" id="UP000002620"/>
    </source>
</evidence>
<dbReference type="eggNOG" id="COG1674">
    <property type="taxonomic scope" value="Bacteria"/>
</dbReference>
<dbReference type="SMART" id="SM00843">
    <property type="entry name" value="Ftsk_gamma"/>
    <property type="match status" value="1"/>
</dbReference>
<evidence type="ECO:0000256" key="3">
    <source>
        <dbReference type="ARBA" id="ARBA00022475"/>
    </source>
</evidence>
<dbReference type="SUPFAM" id="SSF46785">
    <property type="entry name" value="Winged helix' DNA-binding domain"/>
    <property type="match status" value="1"/>
</dbReference>
<dbReference type="RefSeq" id="WP_015739900.1">
    <property type="nucleotide sequence ID" value="NC_013385.1"/>
</dbReference>
<evidence type="ECO:0000256" key="7">
    <source>
        <dbReference type="ARBA" id="ARBA00022829"/>
    </source>
</evidence>
<dbReference type="InterPro" id="IPR002543">
    <property type="entry name" value="FtsK_dom"/>
</dbReference>
<feature type="domain" description="FtsK" evidence="18">
    <location>
        <begin position="395"/>
        <end position="582"/>
    </location>
</feature>
<feature type="binding site" evidence="15">
    <location>
        <begin position="412"/>
        <end position="419"/>
    </location>
    <ligand>
        <name>ATP</name>
        <dbReference type="ChEBI" id="CHEBI:30616"/>
    </ligand>
</feature>
<organism evidence="19 20">
    <name type="scientific">Ammonifex degensii (strain DSM 10501 / KC4)</name>
    <dbReference type="NCBI Taxonomy" id="429009"/>
    <lineage>
        <taxon>Bacteria</taxon>
        <taxon>Bacillati</taxon>
        <taxon>Bacillota</taxon>
        <taxon>Clostridia</taxon>
        <taxon>Thermoanaerobacterales</taxon>
        <taxon>Thermoanaerobacteraceae</taxon>
        <taxon>Ammonifex</taxon>
    </lineage>
</organism>
<dbReference type="Proteomes" id="UP000002620">
    <property type="component" value="Chromosome"/>
</dbReference>
<accession>C9R9P4</accession>
<dbReference type="Pfam" id="PF13491">
    <property type="entry name" value="FtsK_4TM"/>
    <property type="match status" value="1"/>
</dbReference>
<dbReference type="GO" id="GO:0051301">
    <property type="term" value="P:cell division"/>
    <property type="evidence" value="ECO:0007669"/>
    <property type="project" value="UniProtKB-KW"/>
</dbReference>
<dbReference type="InterPro" id="IPR041027">
    <property type="entry name" value="FtsK_alpha"/>
</dbReference>
<evidence type="ECO:0000256" key="1">
    <source>
        <dbReference type="ARBA" id="ARBA00004651"/>
    </source>
</evidence>
<dbReference type="GO" id="GO:0003677">
    <property type="term" value="F:DNA binding"/>
    <property type="evidence" value="ECO:0007669"/>
    <property type="project" value="UniProtKB-KW"/>
</dbReference>
<keyword evidence="12" id="KW-0131">Cell cycle</keyword>